<sequence>MAPKRKRGDEVVRNDVVHRPAPGTKLFPTGRAVRDGLETGTRQALVSFHQQILTPYSSLPLTISHATVLILQHYLDVSPTVDEIFAAWKAADEAKNDPLAQTAAHLLALILRILTPLPFFHKQLVGIVNKLVSPSEPYHGFLGHLISSGNRDNIHAGLDLASAAANVDTPDVTNLLGSSRGRLAVKVWQIVVDRGAAKSFGKLLNMRRRNKDGNMVEYGADPLDRADIRHLGIQLILPLLPAAEFHAHAKAILPNLYHGLVDDPPATVYRVLSAMWGAISGPPPGVARRISLVLLDEGALDHISRLLGREAVEASSERTVGDIAKGFLESVTSNPARGICFPDQGWYEREDDDSKQKRGLHNRILSNALRKLGARVVDDDGRVGAWVLKVFEAAPELVAGYWSYSALALDPRLDARWIATMAYVGRVISLPLPAREKFNQPAPRGTSASSMPPRAAPPAVTTVVESVLPSPMTKQHVMKGLQHSSHLIQHVTALALARGLQKLSTVQALYASIADELGENSEGAWRAGARELEAECRRRVPEVSTLIEFAQKSATMARPPPDADEDWEPEPSAAARSAMLTETALRLFGLYHSTLPSLAGEAKFDVGRLLVSASSKNQERRARREAREGSVVSDSGSVISIGTVGTVGMGGGFGHSRGDVEGFEALSQLHVLRLLSEVSGWNWTNKASGSQFTYLYHILQLHLSTRNIVTQAMTTTLLHRLLEQSLLFEHDTLELPIWLDALPRASDTVSGPMFVAQQIHLLSFLDECVRRALKTPHKYIEEGAEVVPSLSPREAASPLLIAFVEQIHAKLIGMHIATEAAAVVLNYLRRVLVGILGKQTSREFVRAIVDRISSSVQEAKAKGQPRNGLPEIISLIESDLDVVFKGGAMSSVDPETPRLVDEAEWAQRSFTRNCVDSFAKGADTKLGQLAMLVNTAPADEGARQAQFLVHFLSFRANTDVLLLLATVLKRARDDSAGRRLKSAVFNDTAVRDLFLTKAGDNVRSHLSDVAGGLSPCAFDKALAEPYSHSAAETIDSKTKLPRALAILQPWIPFMSGSQVDACLATAVKRVTKAKELEAAAADVLGSLISASRPQSVYPHLSALLKLGVYRPITGLLSSAVASSLSRRLDVEVTDATLGELIARGDSDGFTLLALIVSLSSKAAETFAKLAVTSDWLTDSRILPTVAALSPEQIPTELGEKVVKAAVEALADTTVSQDVHSAATTLLTSLPEQANATAVAVRGLPLASFGSPVARAAAALAETGNAEFGTALAPLLDLGLQYATRLLSSDDELSEEELATLGALQKAVELGAAMRVEPSDPEPAVTAAITERLNVPQALEFAAVLARHAMLKASFVRQQLQQLVASREISRLAMPGADNAHRLAFVRITHALFLASTYVSCQPTFVEPLVPLYRGTLGRADRLLLELFLAFEAQRKLSLSSVLQHWSPSGGVSARALDALTSLDPQKVFNSSAAFPLRRTNPPAQGAQVVDDGLPPDAKPDDVYDPVFVLALLSTVLQEELGGLDWVEILRSNVLGMAVCALSSRDAGMRRVAGYVLARSVQLVSKANFHEQLMLLQTLELVAHSLPAPESEESQPRLSPLITLFVAHALRAQAHPANFLFPLSSRFLLQRPTLDVADVPLLYGMLYAAGDGARRERAWIVRLLRDGVRSNRDAAILARRNTSALLCSLFQSSLDAPFRRAVLAALRSLARTSTGARALLRASLAPWVRVQWEDASNHPATEEVRDALLGLLDDAVAAAGIERAAWAGEVAAFVTAVASTERLVPLVTLAYRLARADGTTVHTTLPTLAKLGDDERATELLFRASLLVPEGVEARLAPTLHALAGRVARMQDGVGAWARAEARRV</sequence>
<gene>
    <name evidence="4" type="ORF">CcaverHIS019_0102800</name>
</gene>
<dbReference type="InterPro" id="IPR032436">
    <property type="entry name" value="URB1_C"/>
</dbReference>
<accession>A0AA48L0H3</accession>
<feature type="domain" description="URB1 N-terminal" evidence="1">
    <location>
        <begin position="82"/>
        <end position="419"/>
    </location>
</feature>
<evidence type="ECO:0000259" key="2">
    <source>
        <dbReference type="Pfam" id="PF16201"/>
    </source>
</evidence>
<dbReference type="PANTHER" id="PTHR13500">
    <property type="entry name" value="NUCLEOLAR PRERIBOSOMAL-ASSOCIATED PROTEIN 1"/>
    <property type="match status" value="1"/>
</dbReference>
<dbReference type="GO" id="GO:0000466">
    <property type="term" value="P:maturation of 5.8S rRNA from tricistronic rRNA transcript (SSU-rRNA, 5.8S rRNA, LSU-rRNA)"/>
    <property type="evidence" value="ECO:0007669"/>
    <property type="project" value="TreeGrafter"/>
</dbReference>
<dbReference type="Proteomes" id="UP001233271">
    <property type="component" value="Chromosome 1"/>
</dbReference>
<dbReference type="InterPro" id="IPR059018">
    <property type="entry name" value="HEAT_URB1"/>
</dbReference>
<organism evidence="4 5">
    <name type="scientific">Cutaneotrichosporon cavernicola</name>
    <dbReference type="NCBI Taxonomy" id="279322"/>
    <lineage>
        <taxon>Eukaryota</taxon>
        <taxon>Fungi</taxon>
        <taxon>Dikarya</taxon>
        <taxon>Basidiomycota</taxon>
        <taxon>Agaricomycotina</taxon>
        <taxon>Tremellomycetes</taxon>
        <taxon>Trichosporonales</taxon>
        <taxon>Trichosporonaceae</taxon>
        <taxon>Cutaneotrichosporon</taxon>
    </lineage>
</organism>
<dbReference type="KEGG" id="ccac:CcaHIS019_0102800"/>
<protein>
    <submittedName>
        <fullName evidence="4">Uncharacterized protein</fullName>
    </submittedName>
</protein>
<feature type="domain" description="URB1 central HEAT repeat" evidence="3">
    <location>
        <begin position="683"/>
        <end position="873"/>
    </location>
</feature>
<evidence type="ECO:0000313" key="5">
    <source>
        <dbReference type="Proteomes" id="UP001233271"/>
    </source>
</evidence>
<dbReference type="RefSeq" id="XP_060452828.1">
    <property type="nucleotide sequence ID" value="XM_060598567.1"/>
</dbReference>
<evidence type="ECO:0000313" key="4">
    <source>
        <dbReference type="EMBL" id="BEI87562.1"/>
    </source>
</evidence>
<dbReference type="GeneID" id="85491433"/>
<proteinExistence type="predicted"/>
<evidence type="ECO:0000259" key="1">
    <source>
        <dbReference type="Pfam" id="PF11707"/>
    </source>
</evidence>
<dbReference type="InterPro" id="IPR039844">
    <property type="entry name" value="URB1"/>
</dbReference>
<reference evidence="4" key="1">
    <citation type="journal article" date="2023" name="BMC Genomics">
        <title>Chromosome-level genome assemblies of Cutaneotrichosporon spp. (Trichosporonales, Basidiomycota) reveal imbalanced evolution between nucleotide sequences and chromosome synteny.</title>
        <authorList>
            <person name="Kobayashi Y."/>
            <person name="Kayamori A."/>
            <person name="Aoki K."/>
            <person name="Shiwa Y."/>
            <person name="Matsutani M."/>
            <person name="Fujita N."/>
            <person name="Sugita T."/>
            <person name="Iwasaki W."/>
            <person name="Tanaka N."/>
            <person name="Takashima M."/>
        </authorList>
    </citation>
    <scope>NUCLEOTIDE SEQUENCE</scope>
    <source>
        <strain evidence="4">HIS019</strain>
    </source>
</reference>
<feature type="domain" description="URB1 C-terminal" evidence="2">
    <location>
        <begin position="1534"/>
        <end position="1720"/>
    </location>
</feature>
<dbReference type="Pfam" id="PF16201">
    <property type="entry name" value="NopRA1"/>
    <property type="match status" value="1"/>
</dbReference>
<dbReference type="GO" id="GO:0005730">
    <property type="term" value="C:nucleolus"/>
    <property type="evidence" value="ECO:0007669"/>
    <property type="project" value="TreeGrafter"/>
</dbReference>
<dbReference type="Pfam" id="PF26140">
    <property type="entry name" value="HEAT_URB1"/>
    <property type="match status" value="1"/>
</dbReference>
<dbReference type="GO" id="GO:0000463">
    <property type="term" value="P:maturation of LSU-rRNA from tricistronic rRNA transcript (SSU-rRNA, 5.8S rRNA, LSU-rRNA)"/>
    <property type="evidence" value="ECO:0007669"/>
    <property type="project" value="TreeGrafter"/>
</dbReference>
<keyword evidence="5" id="KW-1185">Reference proteome</keyword>
<name>A0AA48L0H3_9TREE</name>
<dbReference type="InterPro" id="IPR021714">
    <property type="entry name" value="URB1_N"/>
</dbReference>
<dbReference type="Pfam" id="PF11707">
    <property type="entry name" value="Npa1"/>
    <property type="match status" value="1"/>
</dbReference>
<dbReference type="EMBL" id="AP028212">
    <property type="protein sequence ID" value="BEI87562.1"/>
    <property type="molecule type" value="Genomic_DNA"/>
</dbReference>
<evidence type="ECO:0000259" key="3">
    <source>
        <dbReference type="Pfam" id="PF26140"/>
    </source>
</evidence>
<dbReference type="PANTHER" id="PTHR13500:SF0">
    <property type="entry name" value="NUCLEOLAR PRE-RIBOSOMAL-ASSOCIATED PROTEIN 1"/>
    <property type="match status" value="1"/>
</dbReference>